<gene>
    <name evidence="2" type="ORF">BaRGS_00029807</name>
</gene>
<keyword evidence="3" id="KW-1185">Reference proteome</keyword>
<comment type="caution">
    <text evidence="2">The sequence shown here is derived from an EMBL/GenBank/DDBJ whole genome shotgun (WGS) entry which is preliminary data.</text>
</comment>
<evidence type="ECO:0000313" key="3">
    <source>
        <dbReference type="Proteomes" id="UP001519460"/>
    </source>
</evidence>
<dbReference type="AlphaFoldDB" id="A0ABD0JV09"/>
<evidence type="ECO:0000256" key="1">
    <source>
        <dbReference type="SAM" id="MobiDB-lite"/>
    </source>
</evidence>
<feature type="region of interest" description="Disordered" evidence="1">
    <location>
        <begin position="1"/>
        <end position="35"/>
    </location>
</feature>
<organism evidence="2 3">
    <name type="scientific">Batillaria attramentaria</name>
    <dbReference type="NCBI Taxonomy" id="370345"/>
    <lineage>
        <taxon>Eukaryota</taxon>
        <taxon>Metazoa</taxon>
        <taxon>Spiralia</taxon>
        <taxon>Lophotrochozoa</taxon>
        <taxon>Mollusca</taxon>
        <taxon>Gastropoda</taxon>
        <taxon>Caenogastropoda</taxon>
        <taxon>Sorbeoconcha</taxon>
        <taxon>Cerithioidea</taxon>
        <taxon>Batillariidae</taxon>
        <taxon>Batillaria</taxon>
    </lineage>
</organism>
<reference evidence="2 3" key="1">
    <citation type="journal article" date="2023" name="Sci. Data">
        <title>Genome assembly of the Korean intertidal mud-creeper Batillaria attramentaria.</title>
        <authorList>
            <person name="Patra A.K."/>
            <person name="Ho P.T."/>
            <person name="Jun S."/>
            <person name="Lee S.J."/>
            <person name="Kim Y."/>
            <person name="Won Y.J."/>
        </authorList>
    </citation>
    <scope>NUCLEOTIDE SEQUENCE [LARGE SCALE GENOMIC DNA]</scope>
    <source>
        <strain evidence="2">Wonlab-2016</strain>
    </source>
</reference>
<dbReference type="Proteomes" id="UP001519460">
    <property type="component" value="Unassembled WGS sequence"/>
</dbReference>
<evidence type="ECO:0000313" key="2">
    <source>
        <dbReference type="EMBL" id="KAK7478940.1"/>
    </source>
</evidence>
<protein>
    <submittedName>
        <fullName evidence="2">Uncharacterized protein</fullName>
    </submittedName>
</protein>
<feature type="region of interest" description="Disordered" evidence="1">
    <location>
        <begin position="53"/>
        <end position="78"/>
    </location>
</feature>
<proteinExistence type="predicted"/>
<dbReference type="EMBL" id="JACVVK020000314">
    <property type="protein sequence ID" value="KAK7478940.1"/>
    <property type="molecule type" value="Genomic_DNA"/>
</dbReference>
<name>A0ABD0JV09_9CAEN</name>
<sequence length="109" mass="12061">MQHIVESPVHLQPCSEKDLPSLSSPGDVDRQPESSLRLPLRQLLIVAMLRPFHPTSPRRRPLVCGGPAPGADSKNTGDKRSILEELLRSAEHPFFSIGHRAGLWLATRV</sequence>
<accession>A0ABD0JV09</accession>